<dbReference type="GO" id="GO:0046872">
    <property type="term" value="F:metal ion binding"/>
    <property type="evidence" value="ECO:0007669"/>
    <property type="project" value="UniProtKB-KW"/>
</dbReference>
<sequence>MTIQQANDYFASCPAEGFLSADQLRGYLPQEEGLRYIGISGTAGKTAVAALLSSMLKAAGFKTGCYHAGWGPMSQRVRIDGAPVEESLLCGAAEHQSRFAFEPLPRAAAELAAACTCFAQAGCSFAVVELPDAGLAPALPRMPVCAVTHIGPDESGRSLERLAHDAAAVLREGSICVTAPDQPKAALTEIIVAAGKTNCELVVPDAEDIKFLKAHRFASQIDYGGYEAPLAFLGRHAACNAAVAVELALALWRKGVEISDEAILAGLAQTKNQSSIRVLRQRPLVILDACHTPQQAAALVRVLKVAKVEHMSAVVGLPGREGTEAFLTTLETGLLPGEEKGDKKAMPGMSDSVFDRVYFVAPAGVEPSLTRALAEAARYHFEAEFCPDLAQALEQARAAGGRGMVVCGREDLVLEAAQLLG</sequence>
<dbReference type="PANTHER" id="PTHR11136">
    <property type="entry name" value="FOLYLPOLYGLUTAMATE SYNTHASE-RELATED"/>
    <property type="match status" value="1"/>
</dbReference>
<comment type="similarity">
    <text evidence="1">Belongs to the folylpolyglutamate synthase family.</text>
</comment>
<comment type="caution">
    <text evidence="7">The sequence shown here is derived from an EMBL/GenBank/DDBJ whole genome shotgun (WGS) entry which is preliminary data.</text>
</comment>
<dbReference type="GO" id="GO:0005737">
    <property type="term" value="C:cytoplasm"/>
    <property type="evidence" value="ECO:0007669"/>
    <property type="project" value="TreeGrafter"/>
</dbReference>
<dbReference type="GO" id="GO:0008841">
    <property type="term" value="F:dihydrofolate synthase activity"/>
    <property type="evidence" value="ECO:0007669"/>
    <property type="project" value="TreeGrafter"/>
</dbReference>
<dbReference type="RefSeq" id="WP_238318074.1">
    <property type="nucleotide sequence ID" value="NZ_BQKV01000110.1"/>
</dbReference>
<protein>
    <recommendedName>
        <fullName evidence="9">Folylpolyglutamate synthase</fullName>
    </recommendedName>
</protein>
<gene>
    <name evidence="7" type="ORF">JCM17207_24910</name>
</gene>
<dbReference type="InterPro" id="IPR036565">
    <property type="entry name" value="Mur-like_cat_sf"/>
</dbReference>
<dbReference type="InterPro" id="IPR001645">
    <property type="entry name" value="Folylpolyglutamate_synth"/>
</dbReference>
<evidence type="ECO:0008006" key="9">
    <source>
        <dbReference type="Google" id="ProtNLM"/>
    </source>
</evidence>
<evidence type="ECO:0000256" key="5">
    <source>
        <dbReference type="ARBA" id="ARBA00022840"/>
    </source>
</evidence>
<dbReference type="InterPro" id="IPR036615">
    <property type="entry name" value="Mur_ligase_C_dom_sf"/>
</dbReference>
<evidence type="ECO:0000256" key="4">
    <source>
        <dbReference type="ARBA" id="ARBA00022741"/>
    </source>
</evidence>
<evidence type="ECO:0000313" key="8">
    <source>
        <dbReference type="Proteomes" id="UP001055185"/>
    </source>
</evidence>
<evidence type="ECO:0000256" key="2">
    <source>
        <dbReference type="ARBA" id="ARBA00022598"/>
    </source>
</evidence>
<keyword evidence="6" id="KW-0460">Magnesium</keyword>
<keyword evidence="8" id="KW-1185">Reference proteome</keyword>
<evidence type="ECO:0000313" key="7">
    <source>
        <dbReference type="EMBL" id="GJN65866.1"/>
    </source>
</evidence>
<dbReference type="GO" id="GO:0004326">
    <property type="term" value="F:tetrahydrofolylpolyglutamate synthase activity"/>
    <property type="evidence" value="ECO:0007669"/>
    <property type="project" value="InterPro"/>
</dbReference>
<dbReference type="PANTHER" id="PTHR11136:SF0">
    <property type="entry name" value="DIHYDROFOLATE SYNTHETASE-RELATED"/>
    <property type="match status" value="1"/>
</dbReference>
<dbReference type="SUPFAM" id="SSF53244">
    <property type="entry name" value="MurD-like peptide ligases, peptide-binding domain"/>
    <property type="match status" value="1"/>
</dbReference>
<reference evidence="7" key="1">
    <citation type="journal article" date="2022" name="Int. J. Syst. Evol. Microbiol.">
        <title>Genome-based, phenotypic and chemotaxonomic classification of Faecalibacterium strains: proposal of three novel species Faecalibacterium duncaniae sp. nov., Faecalibacterium hattorii sp. nov. and Faecalibacterium gallinarum sp. nov. .</title>
        <authorList>
            <person name="Sakamoto M."/>
            <person name="Sakurai N."/>
            <person name="Tanno H."/>
            <person name="Iino T."/>
            <person name="Ohkuma M."/>
            <person name="Endo A."/>
        </authorList>
    </citation>
    <scope>NUCLEOTIDE SEQUENCE</scope>
    <source>
        <strain evidence="7">JCM 17207</strain>
    </source>
</reference>
<evidence type="ECO:0000256" key="1">
    <source>
        <dbReference type="ARBA" id="ARBA00008276"/>
    </source>
</evidence>
<name>A0AA37MZ87_9FIRM</name>
<keyword evidence="4" id="KW-0547">Nucleotide-binding</keyword>
<evidence type="ECO:0000256" key="3">
    <source>
        <dbReference type="ARBA" id="ARBA00022723"/>
    </source>
</evidence>
<dbReference type="GO" id="GO:0005524">
    <property type="term" value="F:ATP binding"/>
    <property type="evidence" value="ECO:0007669"/>
    <property type="project" value="UniProtKB-KW"/>
</dbReference>
<dbReference type="SUPFAM" id="SSF53623">
    <property type="entry name" value="MurD-like peptide ligases, catalytic domain"/>
    <property type="match status" value="1"/>
</dbReference>
<keyword evidence="2" id="KW-0436">Ligase</keyword>
<evidence type="ECO:0000256" key="6">
    <source>
        <dbReference type="ARBA" id="ARBA00022842"/>
    </source>
</evidence>
<keyword evidence="3" id="KW-0479">Metal-binding</keyword>
<dbReference type="Gene3D" id="3.90.190.20">
    <property type="entry name" value="Mur ligase, C-terminal domain"/>
    <property type="match status" value="1"/>
</dbReference>
<dbReference type="Gene3D" id="3.40.1190.10">
    <property type="entry name" value="Mur-like, catalytic domain"/>
    <property type="match status" value="1"/>
</dbReference>
<keyword evidence="5" id="KW-0067">ATP-binding</keyword>
<accession>A0AA37MZ87</accession>
<dbReference type="Proteomes" id="UP001055185">
    <property type="component" value="Unassembled WGS sequence"/>
</dbReference>
<dbReference type="AlphaFoldDB" id="A0AA37MZ87"/>
<proteinExistence type="inferred from homology"/>
<organism evidence="7 8">
    <name type="scientific">Faecalibacterium gallinarum</name>
    <dbReference type="NCBI Taxonomy" id="2903556"/>
    <lineage>
        <taxon>Bacteria</taxon>
        <taxon>Bacillati</taxon>
        <taxon>Bacillota</taxon>
        <taxon>Clostridia</taxon>
        <taxon>Eubacteriales</taxon>
        <taxon>Oscillospiraceae</taxon>
        <taxon>Faecalibacterium</taxon>
    </lineage>
</organism>
<dbReference type="EMBL" id="BQKV01000110">
    <property type="protein sequence ID" value="GJN65866.1"/>
    <property type="molecule type" value="Genomic_DNA"/>
</dbReference>